<dbReference type="AlphaFoldDB" id="A0A8H5G5G0"/>
<dbReference type="SUPFAM" id="SSF52047">
    <property type="entry name" value="RNI-like"/>
    <property type="match status" value="1"/>
</dbReference>
<dbReference type="InterPro" id="IPR032675">
    <property type="entry name" value="LRR_dom_sf"/>
</dbReference>
<comment type="caution">
    <text evidence="1">The sequence shown here is derived from an EMBL/GenBank/DDBJ whole genome shotgun (WGS) entry which is preliminary data.</text>
</comment>
<reference evidence="1 2" key="1">
    <citation type="journal article" date="2020" name="ISME J.">
        <title>Uncovering the hidden diversity of litter-decomposition mechanisms in mushroom-forming fungi.</title>
        <authorList>
            <person name="Floudas D."/>
            <person name="Bentzer J."/>
            <person name="Ahren D."/>
            <person name="Johansson T."/>
            <person name="Persson P."/>
            <person name="Tunlid A."/>
        </authorList>
    </citation>
    <scope>NUCLEOTIDE SEQUENCE [LARGE SCALE GENOMIC DNA]</scope>
    <source>
        <strain evidence="1 2">CBS 291.85</strain>
    </source>
</reference>
<name>A0A8H5G5G0_9AGAR</name>
<proteinExistence type="predicted"/>
<dbReference type="Proteomes" id="UP000559256">
    <property type="component" value="Unassembled WGS sequence"/>
</dbReference>
<evidence type="ECO:0000313" key="1">
    <source>
        <dbReference type="EMBL" id="KAF5358607.1"/>
    </source>
</evidence>
<sequence length="459" mass="52520">MFFANWSLDDYHPSSPRPYHKIIDCVEDLRPGSDPSESKATLQACSLVCKSWLPRSRRYLFREIRIGPNFAEPETGERHVSREAIDQEIANFAPRARVLLEIPERSSCLSEDVISSVRKLTISCALPITQIFRTSFFGNLPFTTLEEISLRHSDRVQREKAYDPSDPPVSIDSQSFSELLKKNPKLHCLALHSLDFSGYDQIVEIISSLSQHTHFHTLSLHELHFNGLRPLSLGEKIRSKCDPRRRLLLRTLGVQPFHELYNVLFLLAPGRARYLATKIPGSTFHFRLWTCSVILHTITRNSGSMPVDSSPTFFLHKLAQLEYLELRGIHWFLSFQRLEAVVIPILSALSLSSPGRIRYLVLRFHLRPGKLECRWIQRELSSLDSALSVLPSSLIELRLQYYHEASDPTPPEDEDWEEWLATDDIIRSWFPKAVGSGCQKDTDSKIPPCIVSSSNLATY</sequence>
<organism evidence="1 2">
    <name type="scientific">Tetrapyrgos nigripes</name>
    <dbReference type="NCBI Taxonomy" id="182062"/>
    <lineage>
        <taxon>Eukaryota</taxon>
        <taxon>Fungi</taxon>
        <taxon>Dikarya</taxon>
        <taxon>Basidiomycota</taxon>
        <taxon>Agaricomycotina</taxon>
        <taxon>Agaricomycetes</taxon>
        <taxon>Agaricomycetidae</taxon>
        <taxon>Agaricales</taxon>
        <taxon>Marasmiineae</taxon>
        <taxon>Marasmiaceae</taxon>
        <taxon>Tetrapyrgos</taxon>
    </lineage>
</organism>
<protein>
    <submittedName>
        <fullName evidence="1">Uncharacterized protein</fullName>
    </submittedName>
</protein>
<dbReference type="EMBL" id="JAACJM010000049">
    <property type="protein sequence ID" value="KAF5358607.1"/>
    <property type="molecule type" value="Genomic_DNA"/>
</dbReference>
<keyword evidence="2" id="KW-1185">Reference proteome</keyword>
<gene>
    <name evidence="1" type="ORF">D9758_007695</name>
</gene>
<accession>A0A8H5G5G0</accession>
<dbReference type="OrthoDB" id="2800661at2759"/>
<dbReference type="Gene3D" id="3.80.10.10">
    <property type="entry name" value="Ribonuclease Inhibitor"/>
    <property type="match status" value="1"/>
</dbReference>
<evidence type="ECO:0000313" key="2">
    <source>
        <dbReference type="Proteomes" id="UP000559256"/>
    </source>
</evidence>